<proteinExistence type="predicted"/>
<sequence length="208" mass="22940">MKHIALLLAALLVFSLTGCGSSEAAGTASDTDKAGAYEVIPPEDGRGDLIPASSDVASIPVLVGGGLPFTSMENLMNENYEDGTYTYEDMTQDGSVLVVDMAFQSLRTDETVEEYAEYAARFAALDTGEGEPYNVTCFQDEDYTQNLSYPVYIVWYTTGSGEDQREWMVYTVDTDDYTYLYAFGTIADEADDMQDVFYNICDQLELVD</sequence>
<dbReference type="EMBL" id="LR131275">
    <property type="protein sequence ID" value="VDS02415.1"/>
    <property type="molecule type" value="Genomic_DNA"/>
</dbReference>
<name>A0A447I581_9ZZZZ</name>
<organism evidence="1">
    <name type="scientific">uncultured organism</name>
    <dbReference type="NCBI Taxonomy" id="155900"/>
    <lineage>
        <taxon>unclassified sequences</taxon>
        <taxon>environmental samples</taxon>
    </lineage>
</organism>
<dbReference type="AlphaFoldDB" id="A0A447I581"/>
<accession>A0A447I581</accession>
<evidence type="ECO:0000313" key="1">
    <source>
        <dbReference type="EMBL" id="VDS02415.1"/>
    </source>
</evidence>
<dbReference type="PROSITE" id="PS51257">
    <property type="entry name" value="PROKAR_LIPOPROTEIN"/>
    <property type="match status" value="1"/>
</dbReference>
<reference evidence="1" key="1">
    <citation type="submission" date="2018-12" db="EMBL/GenBank/DDBJ databases">
        <authorList>
            <person name="Laville E."/>
        </authorList>
    </citation>
    <scope>NUCLEOTIDE SEQUENCE</scope>
</reference>
<evidence type="ECO:0008006" key="2">
    <source>
        <dbReference type="Google" id="ProtNLM"/>
    </source>
</evidence>
<protein>
    <recommendedName>
        <fullName evidence="2">Lipoprotein</fullName>
    </recommendedName>
</protein>